<dbReference type="STRING" id="1652495.ccrud_02030"/>
<evidence type="ECO:0008006" key="4">
    <source>
        <dbReference type="Google" id="ProtNLM"/>
    </source>
</evidence>
<dbReference type="EMBL" id="CP015622">
    <property type="protein sequence ID" value="ANE03106.1"/>
    <property type="molecule type" value="Genomic_DNA"/>
</dbReference>
<dbReference type="NCBIfam" id="NF040480">
    <property type="entry name" value="CGLAU_01105_fam"/>
    <property type="match status" value="1"/>
</dbReference>
<dbReference type="AlphaFoldDB" id="A0A172QQZ1"/>
<keyword evidence="3" id="KW-1185">Reference proteome</keyword>
<gene>
    <name evidence="2" type="ORF">ccrud_02030</name>
</gene>
<dbReference type="KEGG" id="ccjz:ccrud_02030"/>
<accession>A0A172QQZ1</accession>
<feature type="region of interest" description="Disordered" evidence="1">
    <location>
        <begin position="114"/>
        <end position="141"/>
    </location>
</feature>
<organism evidence="2 3">
    <name type="scientific">Corynebacterium crudilactis</name>
    <dbReference type="NCBI Taxonomy" id="1652495"/>
    <lineage>
        <taxon>Bacteria</taxon>
        <taxon>Bacillati</taxon>
        <taxon>Actinomycetota</taxon>
        <taxon>Actinomycetes</taxon>
        <taxon>Mycobacteriales</taxon>
        <taxon>Corynebacteriaceae</taxon>
        <taxon>Corynebacterium</taxon>
    </lineage>
</organism>
<evidence type="ECO:0000313" key="3">
    <source>
        <dbReference type="Proteomes" id="UP000076929"/>
    </source>
</evidence>
<evidence type="ECO:0000256" key="1">
    <source>
        <dbReference type="SAM" id="MobiDB-lite"/>
    </source>
</evidence>
<proteinExistence type="predicted"/>
<feature type="compositionally biased region" description="Basic and acidic residues" evidence="1">
    <location>
        <begin position="114"/>
        <end position="124"/>
    </location>
</feature>
<dbReference type="OrthoDB" id="4410113at2"/>
<dbReference type="RefSeq" id="WP_066564150.1">
    <property type="nucleotide sequence ID" value="NZ_CP015622.1"/>
</dbReference>
<dbReference type="Gene3D" id="1.20.120.20">
    <property type="entry name" value="Apolipoprotein"/>
    <property type="match status" value="1"/>
</dbReference>
<protein>
    <recommendedName>
        <fullName evidence="4">Antitoxin</fullName>
    </recommendedName>
</protein>
<reference evidence="2 3" key="1">
    <citation type="submission" date="2016-05" db="EMBL/GenBank/DDBJ databases">
        <title>Complete genome sequence of Corynebacterium crudilactis, a new Corynebacterium species isolated from raw cow's milk.</title>
        <authorList>
            <person name="Christian R."/>
            <person name="Zimmermann J."/>
            <person name="Lipski A."/>
            <person name="Kalinowski J."/>
        </authorList>
    </citation>
    <scope>NUCLEOTIDE SEQUENCE [LARGE SCALE GENOMIC DNA]</scope>
    <source>
        <strain evidence="2 3">JZ16</strain>
    </source>
</reference>
<dbReference type="Proteomes" id="UP000076929">
    <property type="component" value="Chromosome"/>
</dbReference>
<name>A0A172QQZ1_9CORY</name>
<sequence length="141" mass="14901">MSDHSKDDSILSKWGNAASELGEAVGKVAKNVRDELSDNDTFSKLKAEASEAVDQVKSGSYVEAGKELARDAGSIIKDAASSVKGAVNDADKNDVKSAFGSAVEASRDKFDDTLEKRKAKKDSAEPGDEDIIDGEVIPPQN</sequence>
<evidence type="ECO:0000313" key="2">
    <source>
        <dbReference type="EMBL" id="ANE03106.1"/>
    </source>
</evidence>